<keyword evidence="9" id="KW-0677">Repeat</keyword>
<keyword evidence="22" id="KW-1185">Reference proteome</keyword>
<feature type="compositionally biased region" description="Basic and acidic residues" evidence="19">
    <location>
        <begin position="230"/>
        <end position="248"/>
    </location>
</feature>
<dbReference type="FunFam" id="1.10.510.10:FF:000016">
    <property type="entry name" value="Somatic embryogenesis receptor-like kinase 1"/>
    <property type="match status" value="1"/>
</dbReference>
<keyword evidence="14" id="KW-0472">Membrane</keyword>
<dbReference type="Proteomes" id="UP001188597">
    <property type="component" value="Unassembled WGS sequence"/>
</dbReference>
<evidence type="ECO:0000256" key="12">
    <source>
        <dbReference type="ARBA" id="ARBA00022840"/>
    </source>
</evidence>
<evidence type="ECO:0000256" key="5">
    <source>
        <dbReference type="ARBA" id="ARBA00022614"/>
    </source>
</evidence>
<gene>
    <name evidence="21" type="ORF">RJ639_009920</name>
</gene>
<evidence type="ECO:0000256" key="8">
    <source>
        <dbReference type="ARBA" id="ARBA00022729"/>
    </source>
</evidence>
<evidence type="ECO:0000256" key="14">
    <source>
        <dbReference type="ARBA" id="ARBA00023136"/>
    </source>
</evidence>
<dbReference type="InterPro" id="IPR011009">
    <property type="entry name" value="Kinase-like_dom_sf"/>
</dbReference>
<dbReference type="SMART" id="SM00220">
    <property type="entry name" value="S_TKc"/>
    <property type="match status" value="1"/>
</dbReference>
<dbReference type="Gene3D" id="1.10.510.10">
    <property type="entry name" value="Transferase(Phosphotransferase) domain 1"/>
    <property type="match status" value="2"/>
</dbReference>
<dbReference type="AlphaFoldDB" id="A0AA89ASJ0"/>
<dbReference type="EC" id="2.7.11.1" evidence="3"/>
<feature type="domain" description="Protein kinase" evidence="20">
    <location>
        <begin position="310"/>
        <end position="604"/>
    </location>
</feature>
<dbReference type="InterPro" id="IPR001245">
    <property type="entry name" value="Ser-Thr/Tyr_kinase_cat_dom"/>
</dbReference>
<keyword evidence="8" id="KW-0732">Signal</keyword>
<dbReference type="InterPro" id="IPR051824">
    <property type="entry name" value="LRR_Rcpt-Like_S/T_Kinase"/>
</dbReference>
<protein>
    <recommendedName>
        <fullName evidence="3">non-specific serine/threonine protein kinase</fullName>
        <ecNumber evidence="3">2.7.11.1</ecNumber>
    </recommendedName>
</protein>
<feature type="domain" description="Protein kinase" evidence="20">
    <location>
        <begin position="1"/>
        <end position="174"/>
    </location>
</feature>
<keyword evidence="7" id="KW-0812">Transmembrane</keyword>
<evidence type="ECO:0000256" key="19">
    <source>
        <dbReference type="SAM" id="MobiDB-lite"/>
    </source>
</evidence>
<keyword evidence="5" id="KW-0433">Leucine-rich repeat</keyword>
<comment type="subcellular location">
    <subcellularLocation>
        <location evidence="1">Membrane</location>
        <topology evidence="1">Single-pass type I membrane protein</topology>
    </subcellularLocation>
</comment>
<dbReference type="InterPro" id="IPR000719">
    <property type="entry name" value="Prot_kinase_dom"/>
</dbReference>
<organism evidence="21 22">
    <name type="scientific">Escallonia herrerae</name>
    <dbReference type="NCBI Taxonomy" id="1293975"/>
    <lineage>
        <taxon>Eukaryota</taxon>
        <taxon>Viridiplantae</taxon>
        <taxon>Streptophyta</taxon>
        <taxon>Embryophyta</taxon>
        <taxon>Tracheophyta</taxon>
        <taxon>Spermatophyta</taxon>
        <taxon>Magnoliopsida</taxon>
        <taxon>eudicotyledons</taxon>
        <taxon>Gunneridae</taxon>
        <taxon>Pentapetalae</taxon>
        <taxon>asterids</taxon>
        <taxon>campanulids</taxon>
        <taxon>Escalloniales</taxon>
        <taxon>Escalloniaceae</taxon>
        <taxon>Escallonia</taxon>
    </lineage>
</organism>
<evidence type="ECO:0000256" key="13">
    <source>
        <dbReference type="ARBA" id="ARBA00022989"/>
    </source>
</evidence>
<dbReference type="PROSITE" id="PS00108">
    <property type="entry name" value="PROTEIN_KINASE_ST"/>
    <property type="match status" value="1"/>
</dbReference>
<comment type="catalytic activity">
    <reaction evidence="18">
        <text>L-seryl-[protein] + ATP = O-phospho-L-seryl-[protein] + ADP + H(+)</text>
        <dbReference type="Rhea" id="RHEA:17989"/>
        <dbReference type="Rhea" id="RHEA-COMP:9863"/>
        <dbReference type="Rhea" id="RHEA-COMP:11604"/>
        <dbReference type="ChEBI" id="CHEBI:15378"/>
        <dbReference type="ChEBI" id="CHEBI:29999"/>
        <dbReference type="ChEBI" id="CHEBI:30616"/>
        <dbReference type="ChEBI" id="CHEBI:83421"/>
        <dbReference type="ChEBI" id="CHEBI:456216"/>
        <dbReference type="EC" id="2.7.11.1"/>
    </reaction>
</comment>
<dbReference type="PROSITE" id="PS50011">
    <property type="entry name" value="PROTEIN_KINASE_DOM"/>
    <property type="match status" value="2"/>
</dbReference>
<comment type="catalytic activity">
    <reaction evidence="17">
        <text>L-threonyl-[protein] + ATP = O-phospho-L-threonyl-[protein] + ADP + H(+)</text>
        <dbReference type="Rhea" id="RHEA:46608"/>
        <dbReference type="Rhea" id="RHEA-COMP:11060"/>
        <dbReference type="Rhea" id="RHEA-COMP:11605"/>
        <dbReference type="ChEBI" id="CHEBI:15378"/>
        <dbReference type="ChEBI" id="CHEBI:30013"/>
        <dbReference type="ChEBI" id="CHEBI:30616"/>
        <dbReference type="ChEBI" id="CHEBI:61977"/>
        <dbReference type="ChEBI" id="CHEBI:456216"/>
        <dbReference type="EC" id="2.7.11.1"/>
    </reaction>
</comment>
<evidence type="ECO:0000313" key="21">
    <source>
        <dbReference type="EMBL" id="KAK3013547.1"/>
    </source>
</evidence>
<dbReference type="Pfam" id="PF07714">
    <property type="entry name" value="PK_Tyr_Ser-Thr"/>
    <property type="match status" value="1"/>
</dbReference>
<dbReference type="PANTHER" id="PTHR48006:SF102">
    <property type="entry name" value="LEUCINE-RICH REPEAT-CONTAINING PROTEIN DDB_G0281931-RELATED"/>
    <property type="match status" value="1"/>
</dbReference>
<evidence type="ECO:0000256" key="9">
    <source>
        <dbReference type="ARBA" id="ARBA00022737"/>
    </source>
</evidence>
<evidence type="ECO:0000256" key="16">
    <source>
        <dbReference type="ARBA" id="ARBA00023180"/>
    </source>
</evidence>
<evidence type="ECO:0000256" key="2">
    <source>
        <dbReference type="ARBA" id="ARBA00008684"/>
    </source>
</evidence>
<dbReference type="EMBL" id="JAVXUP010001290">
    <property type="protein sequence ID" value="KAK3013547.1"/>
    <property type="molecule type" value="Genomic_DNA"/>
</dbReference>
<feature type="region of interest" description="Disordered" evidence="19">
    <location>
        <begin position="221"/>
        <end position="262"/>
    </location>
</feature>
<comment type="similarity">
    <text evidence="2">Belongs to the protein kinase superfamily. Ser/Thr protein kinase family.</text>
</comment>
<feature type="non-terminal residue" evidence="21">
    <location>
        <position position="635"/>
    </location>
</feature>
<dbReference type="GO" id="GO:0016020">
    <property type="term" value="C:membrane"/>
    <property type="evidence" value="ECO:0007669"/>
    <property type="project" value="UniProtKB-SubCell"/>
</dbReference>
<evidence type="ECO:0000256" key="6">
    <source>
        <dbReference type="ARBA" id="ARBA00022679"/>
    </source>
</evidence>
<keyword evidence="4" id="KW-0723">Serine/threonine-protein kinase</keyword>
<evidence type="ECO:0000313" key="22">
    <source>
        <dbReference type="Proteomes" id="UP001188597"/>
    </source>
</evidence>
<dbReference type="PANTHER" id="PTHR48006">
    <property type="entry name" value="LEUCINE-RICH REPEAT-CONTAINING PROTEIN DDB_G0281931-RELATED"/>
    <property type="match status" value="1"/>
</dbReference>
<evidence type="ECO:0000256" key="15">
    <source>
        <dbReference type="ARBA" id="ARBA00023170"/>
    </source>
</evidence>
<keyword evidence="16" id="KW-0325">Glycoprotein</keyword>
<dbReference type="InterPro" id="IPR008271">
    <property type="entry name" value="Ser/Thr_kinase_AS"/>
</dbReference>
<comment type="caution">
    <text evidence="21">The sequence shown here is derived from an EMBL/GenBank/DDBJ whole genome shotgun (WGS) entry which is preliminary data.</text>
</comment>
<sequence>AQQLSWVTRLRIAIEAAQALAFLHAMENQDFNPKLIGFGIDLVCNNGIHDITGYYHLSALSTHFWVPKYTGNMDAMTVKSDVYGFGVVLLQLLTGRLVYDRSRPLPESNLASWVRPYLTDKRRHKLIMDARLKDEYPSRGSFQVALLAQSCLAYHPQVRPSMEEVLEVLKNDFQTPSCPVDDVAVSSSRCFDSDLASLNPMSRPKLQKSWLVSASKGSQIANENADSSTEVEHTDSSSHNNVKIDEISRSGIASNRQSRRKPSKMTLIGRVRRFLLGSSRVIPAEEDLEDLPGQTRRFYLRELQVATDNFSNLNILAIGCSGEVYKGRLSDGSFVAVKRVITDCVGALMFGKHVEIISMALHPNIVPLIGYGMTQTERFLVYPLMVNGSVASCLRERLGSMRPLTWQIRKRIALGSARGLAYLHGHNEPNMLDMKILHRDVKAANILLNEKFEAVVGVPWVAKLKDNEYSDDVTAVCGTIGHIAPEYLSTGKCSEKSDVYGYGIMLLELLTGGRVFDLARLANDYDVSLVDWVKKLWKEKKLETLVDADLQSNYVEEEVEQLIQVNLLCTQDSPTKRPKMSEVVRMLEGDGLGERWEHLEHEILCPQFDTYHQNLDWIVADSTFDLRPEELSGPR</sequence>
<evidence type="ECO:0000256" key="7">
    <source>
        <dbReference type="ARBA" id="ARBA00022692"/>
    </source>
</evidence>
<dbReference type="FunFam" id="3.30.200.20:FF:000015">
    <property type="entry name" value="Somatic embryogenesis receptor kinase 1"/>
    <property type="match status" value="1"/>
</dbReference>
<dbReference type="Gene3D" id="3.30.200.20">
    <property type="entry name" value="Phosphorylase Kinase, domain 1"/>
    <property type="match status" value="1"/>
</dbReference>
<evidence type="ECO:0000256" key="17">
    <source>
        <dbReference type="ARBA" id="ARBA00047899"/>
    </source>
</evidence>
<keyword evidence="12" id="KW-0067">ATP-binding</keyword>
<name>A0AA89ASJ0_9ASTE</name>
<evidence type="ECO:0000256" key="18">
    <source>
        <dbReference type="ARBA" id="ARBA00048679"/>
    </source>
</evidence>
<keyword evidence="10" id="KW-0547">Nucleotide-binding</keyword>
<keyword evidence="6" id="KW-0808">Transferase</keyword>
<accession>A0AA89ASJ0</accession>
<proteinExistence type="inferred from homology"/>
<evidence type="ECO:0000256" key="11">
    <source>
        <dbReference type="ARBA" id="ARBA00022777"/>
    </source>
</evidence>
<keyword evidence="11" id="KW-0418">Kinase</keyword>
<keyword evidence="15" id="KW-0675">Receptor</keyword>
<dbReference type="GO" id="GO:0004674">
    <property type="term" value="F:protein serine/threonine kinase activity"/>
    <property type="evidence" value="ECO:0007669"/>
    <property type="project" value="UniProtKB-KW"/>
</dbReference>
<evidence type="ECO:0000259" key="20">
    <source>
        <dbReference type="PROSITE" id="PS50011"/>
    </source>
</evidence>
<keyword evidence="13" id="KW-1133">Transmembrane helix</keyword>
<evidence type="ECO:0000256" key="10">
    <source>
        <dbReference type="ARBA" id="ARBA00022741"/>
    </source>
</evidence>
<evidence type="ECO:0000256" key="4">
    <source>
        <dbReference type="ARBA" id="ARBA00022527"/>
    </source>
</evidence>
<evidence type="ECO:0000256" key="1">
    <source>
        <dbReference type="ARBA" id="ARBA00004479"/>
    </source>
</evidence>
<evidence type="ECO:0000256" key="3">
    <source>
        <dbReference type="ARBA" id="ARBA00012513"/>
    </source>
</evidence>
<reference evidence="21" key="1">
    <citation type="submission" date="2022-12" db="EMBL/GenBank/DDBJ databases">
        <title>Draft genome assemblies for two species of Escallonia (Escalloniales).</title>
        <authorList>
            <person name="Chanderbali A."/>
            <person name="Dervinis C."/>
            <person name="Anghel I."/>
            <person name="Soltis D."/>
            <person name="Soltis P."/>
            <person name="Zapata F."/>
        </authorList>
    </citation>
    <scope>NUCLEOTIDE SEQUENCE</scope>
    <source>
        <strain evidence="21">UCBG64.0493</strain>
        <tissue evidence="21">Leaf</tissue>
    </source>
</reference>
<dbReference type="SUPFAM" id="SSF56112">
    <property type="entry name" value="Protein kinase-like (PK-like)"/>
    <property type="match status" value="2"/>
</dbReference>
<dbReference type="GO" id="GO:0005524">
    <property type="term" value="F:ATP binding"/>
    <property type="evidence" value="ECO:0007669"/>
    <property type="project" value="UniProtKB-KW"/>
</dbReference>